<dbReference type="InterPro" id="IPR003409">
    <property type="entry name" value="MORN"/>
</dbReference>
<keyword evidence="1" id="KW-0677">Repeat</keyword>
<evidence type="ECO:0000256" key="2">
    <source>
        <dbReference type="SAM" id="MobiDB-lite"/>
    </source>
</evidence>
<dbReference type="InParanoid" id="A0A0V0R3C6"/>
<sequence>MGNHCCSLEASQNGGEINMTLQNPERINTYKSLKQSSALVKIHVPGSDQGVIKEGEGFKIDKIKKQIDKLKADYLLRYQKQWDIQDQINIEPILQKYNIQEGECFMHFYQDNRYKYIYNGSWTNKKKNGFGQIIYQDNSIYQGFWKDDKCHYYGRIIYADGSVYQGEWKDDKMEGKGTYINWSGKSYVGDWKDDKQHGNGIEIYEREKSRYEGEFYEGLKNGIGKYTWDDGSSSYEGNFENNMIQGTGTYIWPDKRTYTGEWLDGNMHGKGRFKWPDGKEYKGDYVNNKKQGYGIFKWPDGRQYEGQWKNDLQDGQGTFSKNGPDNSKTGIWEKGQFKNWINDNVRQNNSSQSQLQQQKISS</sequence>
<feature type="compositionally biased region" description="Polar residues" evidence="2">
    <location>
        <begin position="313"/>
        <end position="329"/>
    </location>
</feature>
<reference evidence="3 4" key="1">
    <citation type="journal article" date="2015" name="Sci. Rep.">
        <title>Genome of the facultative scuticociliatosis pathogen Pseudocohnilembus persalinus provides insight into its virulence through horizontal gene transfer.</title>
        <authorList>
            <person name="Xiong J."/>
            <person name="Wang G."/>
            <person name="Cheng J."/>
            <person name="Tian M."/>
            <person name="Pan X."/>
            <person name="Warren A."/>
            <person name="Jiang C."/>
            <person name="Yuan D."/>
            <person name="Miao W."/>
        </authorList>
    </citation>
    <scope>NUCLEOTIDE SEQUENCE [LARGE SCALE GENOMIC DNA]</scope>
    <source>
        <strain evidence="3">36N120E</strain>
    </source>
</reference>
<dbReference type="PANTHER" id="PTHR43215:SF14">
    <property type="entry name" value="RADIAL SPOKE HEAD 1 HOMOLOG"/>
    <property type="match status" value="1"/>
</dbReference>
<evidence type="ECO:0000313" key="4">
    <source>
        <dbReference type="Proteomes" id="UP000054937"/>
    </source>
</evidence>
<dbReference type="Gene3D" id="2.20.110.10">
    <property type="entry name" value="Histone H3 K4-specific methyltransferase SET7/9 N-terminal domain"/>
    <property type="match status" value="4"/>
</dbReference>
<dbReference type="EMBL" id="LDAU01000056">
    <property type="protein sequence ID" value="KRX08974.1"/>
    <property type="molecule type" value="Genomic_DNA"/>
</dbReference>
<dbReference type="PANTHER" id="PTHR43215">
    <property type="entry name" value="RADIAL SPOKE HEAD 1 HOMOLOG"/>
    <property type="match status" value="1"/>
</dbReference>
<dbReference type="Proteomes" id="UP000054937">
    <property type="component" value="Unassembled WGS sequence"/>
</dbReference>
<dbReference type="GO" id="GO:0005829">
    <property type="term" value="C:cytosol"/>
    <property type="evidence" value="ECO:0007669"/>
    <property type="project" value="TreeGrafter"/>
</dbReference>
<proteinExistence type="predicted"/>
<name>A0A0V0R3C6_PSEPJ</name>
<organism evidence="3 4">
    <name type="scientific">Pseudocohnilembus persalinus</name>
    <name type="common">Ciliate</name>
    <dbReference type="NCBI Taxonomy" id="266149"/>
    <lineage>
        <taxon>Eukaryota</taxon>
        <taxon>Sar</taxon>
        <taxon>Alveolata</taxon>
        <taxon>Ciliophora</taxon>
        <taxon>Intramacronucleata</taxon>
        <taxon>Oligohymenophorea</taxon>
        <taxon>Scuticociliatia</taxon>
        <taxon>Philasterida</taxon>
        <taxon>Pseudocohnilembidae</taxon>
        <taxon>Pseudocohnilembus</taxon>
    </lineage>
</organism>
<gene>
    <name evidence="3" type="ORF">PPERSA_08177</name>
</gene>
<evidence type="ECO:0000256" key="1">
    <source>
        <dbReference type="ARBA" id="ARBA00022737"/>
    </source>
</evidence>
<dbReference type="SMART" id="SM00698">
    <property type="entry name" value="MORN"/>
    <property type="match status" value="9"/>
</dbReference>
<evidence type="ECO:0000313" key="3">
    <source>
        <dbReference type="EMBL" id="KRX08974.1"/>
    </source>
</evidence>
<feature type="region of interest" description="Disordered" evidence="2">
    <location>
        <begin position="312"/>
        <end position="331"/>
    </location>
</feature>
<dbReference type="Pfam" id="PF02493">
    <property type="entry name" value="MORN"/>
    <property type="match status" value="9"/>
</dbReference>
<comment type="caution">
    <text evidence="3">The sequence shown here is derived from an EMBL/GenBank/DDBJ whole genome shotgun (WGS) entry which is preliminary data.</text>
</comment>
<accession>A0A0V0R3C6</accession>
<protein>
    <submittedName>
        <fullName evidence="3">Uncharacterized protein</fullName>
    </submittedName>
</protein>
<dbReference type="SUPFAM" id="SSF82185">
    <property type="entry name" value="Histone H3 K4-specific methyltransferase SET7/9 N-terminal domain"/>
    <property type="match status" value="2"/>
</dbReference>
<dbReference type="AlphaFoldDB" id="A0A0V0R3C6"/>
<dbReference type="OrthoDB" id="423343at2759"/>
<keyword evidence="4" id="KW-1185">Reference proteome</keyword>